<sequence>MFRMSVYLYRYRDPQPSSSTSSSTYLESPQDIHSLPSLPNIRRQPSDAQEPLILIRERGGTDDNHVHWVPVSRIEPVSPYRGTSFAHGVVRRGNWVNDVGQMLWLRSDQPLLRGDRSVPAVNLGLLKSVEVMIGDVTWRADKMPKTDVSAGKGERRRGDGCGNLRLGNRGQHEGYVRGPLTLAGAEYRFNGTHFRMCLVASGTGEDGSQTGILEIVSIEDLERYYEDVGSGTPLD</sequence>
<comment type="caution">
    <text evidence="2">The sequence shown here is derived from an EMBL/GenBank/DDBJ whole genome shotgun (WGS) entry which is preliminary data.</text>
</comment>
<dbReference type="AlphaFoldDB" id="A0AA40CYT6"/>
<organism evidence="2 3">
    <name type="scientific">Cercophora newfieldiana</name>
    <dbReference type="NCBI Taxonomy" id="92897"/>
    <lineage>
        <taxon>Eukaryota</taxon>
        <taxon>Fungi</taxon>
        <taxon>Dikarya</taxon>
        <taxon>Ascomycota</taxon>
        <taxon>Pezizomycotina</taxon>
        <taxon>Sordariomycetes</taxon>
        <taxon>Sordariomycetidae</taxon>
        <taxon>Sordariales</taxon>
        <taxon>Lasiosphaeriaceae</taxon>
        <taxon>Cercophora</taxon>
    </lineage>
</organism>
<protein>
    <submittedName>
        <fullName evidence="2">Uncharacterized protein</fullName>
    </submittedName>
</protein>
<reference evidence="2" key="1">
    <citation type="submission" date="2023-06" db="EMBL/GenBank/DDBJ databases">
        <title>Genome-scale phylogeny and comparative genomics of the fungal order Sordariales.</title>
        <authorList>
            <consortium name="Lawrence Berkeley National Laboratory"/>
            <person name="Hensen N."/>
            <person name="Bonometti L."/>
            <person name="Westerberg I."/>
            <person name="Brannstrom I.O."/>
            <person name="Guillou S."/>
            <person name="Cros-Aarteil S."/>
            <person name="Calhoun S."/>
            <person name="Haridas S."/>
            <person name="Kuo A."/>
            <person name="Mondo S."/>
            <person name="Pangilinan J."/>
            <person name="Riley R."/>
            <person name="Labutti K."/>
            <person name="Andreopoulos B."/>
            <person name="Lipzen A."/>
            <person name="Chen C."/>
            <person name="Yanf M."/>
            <person name="Daum C."/>
            <person name="Ng V."/>
            <person name="Clum A."/>
            <person name="Steindorff A."/>
            <person name="Ohm R."/>
            <person name="Martin F."/>
            <person name="Silar P."/>
            <person name="Natvig D."/>
            <person name="Lalanne C."/>
            <person name="Gautier V."/>
            <person name="Ament-Velasquez S.L."/>
            <person name="Kruys A."/>
            <person name="Hutchinson M.I."/>
            <person name="Powell A.J."/>
            <person name="Barry K."/>
            <person name="Miller A.N."/>
            <person name="Grigoriev I.V."/>
            <person name="Debuchy R."/>
            <person name="Gladieux P."/>
            <person name="Thoren M.H."/>
            <person name="Johannesson H."/>
        </authorList>
    </citation>
    <scope>NUCLEOTIDE SEQUENCE</scope>
    <source>
        <strain evidence="2">SMH2532-1</strain>
    </source>
</reference>
<evidence type="ECO:0000313" key="3">
    <source>
        <dbReference type="Proteomes" id="UP001174936"/>
    </source>
</evidence>
<proteinExistence type="predicted"/>
<name>A0AA40CYT6_9PEZI</name>
<gene>
    <name evidence="2" type="ORF">B0T16DRAFT_452014</name>
</gene>
<accession>A0AA40CYT6</accession>
<dbReference type="EMBL" id="JAULSV010000001">
    <property type="protein sequence ID" value="KAK0656451.1"/>
    <property type="molecule type" value="Genomic_DNA"/>
</dbReference>
<evidence type="ECO:0000256" key="1">
    <source>
        <dbReference type="SAM" id="MobiDB-lite"/>
    </source>
</evidence>
<feature type="region of interest" description="Disordered" evidence="1">
    <location>
        <begin position="13"/>
        <end position="44"/>
    </location>
</feature>
<dbReference type="Proteomes" id="UP001174936">
    <property type="component" value="Unassembled WGS sequence"/>
</dbReference>
<keyword evidence="3" id="KW-1185">Reference proteome</keyword>
<evidence type="ECO:0000313" key="2">
    <source>
        <dbReference type="EMBL" id="KAK0656451.1"/>
    </source>
</evidence>